<dbReference type="CDD" id="cd04301">
    <property type="entry name" value="NAT_SF"/>
    <property type="match status" value="1"/>
</dbReference>
<proteinExistence type="predicted"/>
<dbReference type="Proteomes" id="UP001596189">
    <property type="component" value="Unassembled WGS sequence"/>
</dbReference>
<dbReference type="InterPro" id="IPR016181">
    <property type="entry name" value="Acyl_CoA_acyltransferase"/>
</dbReference>
<evidence type="ECO:0000259" key="3">
    <source>
        <dbReference type="PROSITE" id="PS51186"/>
    </source>
</evidence>
<dbReference type="SUPFAM" id="SSF55729">
    <property type="entry name" value="Acyl-CoA N-acyltransferases (Nat)"/>
    <property type="match status" value="1"/>
</dbReference>
<accession>A0ABW1JBV1</accession>
<name>A0ABW1JBV1_9ACTN</name>
<organism evidence="4 5">
    <name type="scientific">Angustibacter luteus</name>
    <dbReference type="NCBI Taxonomy" id="658456"/>
    <lineage>
        <taxon>Bacteria</taxon>
        <taxon>Bacillati</taxon>
        <taxon>Actinomycetota</taxon>
        <taxon>Actinomycetes</taxon>
        <taxon>Kineosporiales</taxon>
        <taxon>Kineosporiaceae</taxon>
    </lineage>
</organism>
<dbReference type="EMBL" id="JBHSRD010000002">
    <property type="protein sequence ID" value="MFC6006294.1"/>
    <property type="molecule type" value="Genomic_DNA"/>
</dbReference>
<dbReference type="GO" id="GO:0016746">
    <property type="term" value="F:acyltransferase activity"/>
    <property type="evidence" value="ECO:0007669"/>
    <property type="project" value="UniProtKB-KW"/>
</dbReference>
<keyword evidence="2 4" id="KW-0012">Acyltransferase</keyword>
<dbReference type="PANTHER" id="PTHR43800:SF1">
    <property type="entry name" value="PEPTIDYL-LYSINE N-ACETYLTRANSFERASE YJAB"/>
    <property type="match status" value="1"/>
</dbReference>
<dbReference type="RefSeq" id="WP_345717142.1">
    <property type="nucleotide sequence ID" value="NZ_BAABFP010000005.1"/>
</dbReference>
<reference evidence="5" key="1">
    <citation type="journal article" date="2019" name="Int. J. Syst. Evol. Microbiol.">
        <title>The Global Catalogue of Microorganisms (GCM) 10K type strain sequencing project: providing services to taxonomists for standard genome sequencing and annotation.</title>
        <authorList>
            <consortium name="The Broad Institute Genomics Platform"/>
            <consortium name="The Broad Institute Genome Sequencing Center for Infectious Disease"/>
            <person name="Wu L."/>
            <person name="Ma J."/>
        </authorList>
    </citation>
    <scope>NUCLEOTIDE SEQUENCE [LARGE SCALE GENOMIC DNA]</scope>
    <source>
        <strain evidence="5">KACC 14249</strain>
    </source>
</reference>
<gene>
    <name evidence="4" type="ORF">ACFQDO_04050</name>
</gene>
<evidence type="ECO:0000313" key="4">
    <source>
        <dbReference type="EMBL" id="MFC6006294.1"/>
    </source>
</evidence>
<protein>
    <submittedName>
        <fullName evidence="4">GNAT family N-acetyltransferase</fullName>
        <ecNumber evidence="4">2.3.1.-</ecNumber>
    </submittedName>
</protein>
<keyword evidence="1 4" id="KW-0808">Transferase</keyword>
<keyword evidence="5" id="KW-1185">Reference proteome</keyword>
<dbReference type="Pfam" id="PF00583">
    <property type="entry name" value="Acetyltransf_1"/>
    <property type="match status" value="1"/>
</dbReference>
<evidence type="ECO:0000256" key="2">
    <source>
        <dbReference type="ARBA" id="ARBA00023315"/>
    </source>
</evidence>
<dbReference type="InterPro" id="IPR000182">
    <property type="entry name" value="GNAT_dom"/>
</dbReference>
<dbReference type="EC" id="2.3.1.-" evidence="4"/>
<evidence type="ECO:0000313" key="5">
    <source>
        <dbReference type="Proteomes" id="UP001596189"/>
    </source>
</evidence>
<dbReference type="Gene3D" id="3.40.630.30">
    <property type="match status" value="1"/>
</dbReference>
<feature type="domain" description="N-acetyltransferase" evidence="3">
    <location>
        <begin position="6"/>
        <end position="148"/>
    </location>
</feature>
<sequence>MSATRPAPRPCTPSDHEWLFQLHDAAHRDLVERAYGPWEDGQQRAFFTPLLDEFDVFLFEHEGVPVASVYLGDRDGDVWIELVEVDPRHQGRGIGTAVLSWTVERAHTQGKGVLMQVHRVNADARRLYLREGFEQVDQNDTHDFLRHP</sequence>
<comment type="caution">
    <text evidence="4">The sequence shown here is derived from an EMBL/GenBank/DDBJ whole genome shotgun (WGS) entry which is preliminary data.</text>
</comment>
<evidence type="ECO:0000256" key="1">
    <source>
        <dbReference type="ARBA" id="ARBA00022679"/>
    </source>
</evidence>
<dbReference type="PANTHER" id="PTHR43800">
    <property type="entry name" value="PEPTIDYL-LYSINE N-ACETYLTRANSFERASE YJAB"/>
    <property type="match status" value="1"/>
</dbReference>
<dbReference type="PROSITE" id="PS51186">
    <property type="entry name" value="GNAT"/>
    <property type="match status" value="1"/>
</dbReference>